<dbReference type="RefSeq" id="WP_073570415.1">
    <property type="nucleotide sequence ID" value="NZ_FRXN01000001.1"/>
</dbReference>
<accession>A0A1M7Z691</accession>
<dbReference type="STRING" id="1073327.SAMN04488108_0778"/>
<dbReference type="AlphaFoldDB" id="A0A1M7Z691"/>
<keyword evidence="3" id="KW-1185">Reference proteome</keyword>
<feature type="domain" description="DUF4097" evidence="1">
    <location>
        <begin position="49"/>
        <end position="316"/>
    </location>
</feature>
<proteinExistence type="predicted"/>
<evidence type="ECO:0000313" key="3">
    <source>
        <dbReference type="Proteomes" id="UP000184609"/>
    </source>
</evidence>
<dbReference type="Pfam" id="PF13349">
    <property type="entry name" value="DUF4097"/>
    <property type="match status" value="1"/>
</dbReference>
<evidence type="ECO:0000259" key="1">
    <source>
        <dbReference type="Pfam" id="PF13349"/>
    </source>
</evidence>
<dbReference type="EMBL" id="FRXN01000001">
    <property type="protein sequence ID" value="SHO60411.1"/>
    <property type="molecule type" value="Genomic_DNA"/>
</dbReference>
<name>A0A1M7Z691_9BACT</name>
<organism evidence="2 3">
    <name type="scientific">Algoriphagus zhangzhouensis</name>
    <dbReference type="NCBI Taxonomy" id="1073327"/>
    <lineage>
        <taxon>Bacteria</taxon>
        <taxon>Pseudomonadati</taxon>
        <taxon>Bacteroidota</taxon>
        <taxon>Cytophagia</taxon>
        <taxon>Cytophagales</taxon>
        <taxon>Cyclobacteriaceae</taxon>
        <taxon>Algoriphagus</taxon>
    </lineage>
</organism>
<reference evidence="3" key="1">
    <citation type="submission" date="2016-12" db="EMBL/GenBank/DDBJ databases">
        <authorList>
            <person name="Varghese N."/>
            <person name="Submissions S."/>
        </authorList>
    </citation>
    <scope>NUCLEOTIDE SEQUENCE [LARGE SCALE GENOMIC DNA]</scope>
    <source>
        <strain evidence="3">DSM 25035</strain>
    </source>
</reference>
<dbReference type="InterPro" id="IPR025164">
    <property type="entry name" value="Toastrack_DUF4097"/>
</dbReference>
<gene>
    <name evidence="2" type="ORF">SAMN04488108_0778</name>
</gene>
<protein>
    <submittedName>
        <fullName evidence="2">Putative adhesin</fullName>
    </submittedName>
</protein>
<evidence type="ECO:0000313" key="2">
    <source>
        <dbReference type="EMBL" id="SHO60411.1"/>
    </source>
</evidence>
<sequence>MQAIMKTGKKRPFVLKLILGLLLTPLLFSCGYGELEVVQTIDEEFYDVQKIDIESGFLEVVYEGVEGKTEVTLTGTLESSRPGAYKVKYQMEGDELKIELDQKNLIGSGRHKGVLYISGPVSIELDVESGSGTTQISNVESSEIELDAGSGRLELYNVAANTIDLEVGSGTIKGYNLVGNVKGEAGSGRLEFDQIDGDAKLNVSSGVIRVKSITGKLNSQLSSGNLYMERVNEIEELKVSSGSIEGEDIGLGAKTRLSSSSGRIKIQTYSDLADYNYDFQAGSGRVKVGDSSSSGSLEIHNGSPYTIQGSVSSGSIEIFN</sequence>
<dbReference type="Proteomes" id="UP000184609">
    <property type="component" value="Unassembled WGS sequence"/>
</dbReference>
<dbReference type="OrthoDB" id="835341at2"/>
<dbReference type="PROSITE" id="PS51257">
    <property type="entry name" value="PROKAR_LIPOPROTEIN"/>
    <property type="match status" value="1"/>
</dbReference>